<feature type="region of interest" description="Disordered" evidence="1">
    <location>
        <begin position="1"/>
        <end position="40"/>
    </location>
</feature>
<protein>
    <submittedName>
        <fullName evidence="2">Uncharacterized protein</fullName>
    </submittedName>
</protein>
<proteinExistence type="predicted"/>
<dbReference type="AlphaFoldDB" id="A0A427AXI4"/>
<feature type="compositionally biased region" description="Basic and acidic residues" evidence="1">
    <location>
        <begin position="1"/>
        <end position="16"/>
    </location>
</feature>
<name>A0A427AXI4_ENSVE</name>
<reference evidence="2 3" key="1">
    <citation type="journal article" date="2014" name="Agronomy (Basel)">
        <title>A Draft Genome Sequence for Ensete ventricosum, the Drought-Tolerant Tree Against Hunger.</title>
        <authorList>
            <person name="Harrison J."/>
            <person name="Moore K.A."/>
            <person name="Paszkiewicz K."/>
            <person name="Jones T."/>
            <person name="Grant M."/>
            <person name="Ambacheew D."/>
            <person name="Muzemil S."/>
            <person name="Studholme D.J."/>
        </authorList>
    </citation>
    <scope>NUCLEOTIDE SEQUENCE [LARGE SCALE GENOMIC DNA]</scope>
</reference>
<dbReference type="EMBL" id="AMZH03001027">
    <property type="protein sequence ID" value="RRT80941.1"/>
    <property type="molecule type" value="Genomic_DNA"/>
</dbReference>
<evidence type="ECO:0000313" key="3">
    <source>
        <dbReference type="Proteomes" id="UP000287651"/>
    </source>
</evidence>
<evidence type="ECO:0000256" key="1">
    <source>
        <dbReference type="SAM" id="MobiDB-lite"/>
    </source>
</evidence>
<evidence type="ECO:0000313" key="2">
    <source>
        <dbReference type="EMBL" id="RRT80941.1"/>
    </source>
</evidence>
<comment type="caution">
    <text evidence="2">The sequence shown here is derived from an EMBL/GenBank/DDBJ whole genome shotgun (WGS) entry which is preliminary data.</text>
</comment>
<sequence>MDYGERKTGAGRRLDTDQDAGGEGVRGPALREGAESHLGRRMLRLPQRGAEARALEHLAVEVHRRLEPRRMIRPLPYARVRRQVEAAPLRQLLQLVLVHPRRSSRNPQQIPAEITVRRSSGGRIRPPEPSPASRTFARSRSEEWQFLLRESNPYATMPSARVSPSSTILLPQQQEEEDLLGFEAEKAREEGEDSASKISSHWHPHYIYYLLN</sequence>
<accession>A0A427AXI4</accession>
<dbReference type="Proteomes" id="UP000287651">
    <property type="component" value="Unassembled WGS sequence"/>
</dbReference>
<organism evidence="2 3">
    <name type="scientific">Ensete ventricosum</name>
    <name type="common">Abyssinian banana</name>
    <name type="synonym">Musa ensete</name>
    <dbReference type="NCBI Taxonomy" id="4639"/>
    <lineage>
        <taxon>Eukaryota</taxon>
        <taxon>Viridiplantae</taxon>
        <taxon>Streptophyta</taxon>
        <taxon>Embryophyta</taxon>
        <taxon>Tracheophyta</taxon>
        <taxon>Spermatophyta</taxon>
        <taxon>Magnoliopsida</taxon>
        <taxon>Liliopsida</taxon>
        <taxon>Zingiberales</taxon>
        <taxon>Musaceae</taxon>
        <taxon>Ensete</taxon>
    </lineage>
</organism>
<gene>
    <name evidence="2" type="ORF">B296_00002089</name>
</gene>